<feature type="region of interest" description="Disordered" evidence="1">
    <location>
        <begin position="1"/>
        <end position="54"/>
    </location>
</feature>
<dbReference type="KEGG" id="cmp:Cha6605_5244"/>
<dbReference type="OrthoDB" id="467582at2"/>
<reference evidence="2 3" key="1">
    <citation type="submission" date="2012-05" db="EMBL/GenBank/DDBJ databases">
        <title>Finished chromosome of genome of Chamaesiphon sp. PCC 6605.</title>
        <authorList>
            <consortium name="US DOE Joint Genome Institute"/>
            <person name="Gugger M."/>
            <person name="Coursin T."/>
            <person name="Rippka R."/>
            <person name="Tandeau De Marsac N."/>
            <person name="Huntemann M."/>
            <person name="Wei C.-L."/>
            <person name="Han J."/>
            <person name="Detter J.C."/>
            <person name="Han C."/>
            <person name="Tapia R."/>
            <person name="Chen A."/>
            <person name="Kyrpides N."/>
            <person name="Mavromatis K."/>
            <person name="Markowitz V."/>
            <person name="Szeto E."/>
            <person name="Ivanova N."/>
            <person name="Pagani I."/>
            <person name="Pati A."/>
            <person name="Goodwin L."/>
            <person name="Nordberg H.P."/>
            <person name="Cantor M.N."/>
            <person name="Hua S.X."/>
            <person name="Woyke T."/>
            <person name="Kerfeld C.A."/>
        </authorList>
    </citation>
    <scope>NUCLEOTIDE SEQUENCE [LARGE SCALE GENOMIC DNA]</scope>
    <source>
        <strain evidence="3">ATCC 27169 / PCC 6605</strain>
    </source>
</reference>
<dbReference type="RefSeq" id="WP_015162217.1">
    <property type="nucleotide sequence ID" value="NC_019697.1"/>
</dbReference>
<dbReference type="Proteomes" id="UP000010366">
    <property type="component" value="Chromosome"/>
</dbReference>
<name>K9UN81_CHAP6</name>
<protein>
    <submittedName>
        <fullName evidence="2">Uncharacterized protein</fullName>
    </submittedName>
</protein>
<proteinExistence type="predicted"/>
<evidence type="ECO:0000313" key="3">
    <source>
        <dbReference type="Proteomes" id="UP000010366"/>
    </source>
</evidence>
<evidence type="ECO:0000256" key="1">
    <source>
        <dbReference type="SAM" id="MobiDB-lite"/>
    </source>
</evidence>
<accession>K9UN81</accession>
<dbReference type="AlphaFoldDB" id="K9UN81"/>
<dbReference type="HOGENOM" id="CLU_1537336_0_0_3"/>
<gene>
    <name evidence="2" type="ORF">Cha6605_5244</name>
</gene>
<keyword evidence="3" id="KW-1185">Reference proteome</keyword>
<sequence length="174" mass="19220">MNALSPIEPPKLPSRSVKPRVRQPPGAASSQPVSAQNKHIDRPGAHPEGFSVGEAAPMPVKLNPAYVYRRQGLEAIAKLVTYSTLSVFGMVTLANSIGYNWSQRSKLQHLETELQEAKLRAEKVHGNFSRSFAPEAQKGLMEENSYKIAPDRLQIFPIDSNTNSNRSTPTQRSK</sequence>
<evidence type="ECO:0000313" key="2">
    <source>
        <dbReference type="EMBL" id="AFY96133.1"/>
    </source>
</evidence>
<organism evidence="2 3">
    <name type="scientific">Chamaesiphon minutus (strain ATCC 27169 / PCC 6605)</name>
    <dbReference type="NCBI Taxonomy" id="1173020"/>
    <lineage>
        <taxon>Bacteria</taxon>
        <taxon>Bacillati</taxon>
        <taxon>Cyanobacteriota</taxon>
        <taxon>Cyanophyceae</taxon>
        <taxon>Gomontiellales</taxon>
        <taxon>Chamaesiphonaceae</taxon>
        <taxon>Chamaesiphon</taxon>
    </lineage>
</organism>
<feature type="compositionally biased region" description="Polar residues" evidence="1">
    <location>
        <begin position="28"/>
        <end position="37"/>
    </location>
</feature>
<dbReference type="EMBL" id="CP003600">
    <property type="protein sequence ID" value="AFY96133.1"/>
    <property type="molecule type" value="Genomic_DNA"/>
</dbReference>